<dbReference type="Gene3D" id="3.20.20.150">
    <property type="entry name" value="Divalent-metal-dependent TIM barrel enzymes"/>
    <property type="match status" value="1"/>
</dbReference>
<dbReference type="Pfam" id="PF01261">
    <property type="entry name" value="AP_endonuc_2"/>
    <property type="match status" value="1"/>
</dbReference>
<dbReference type="GO" id="GO:0016853">
    <property type="term" value="F:isomerase activity"/>
    <property type="evidence" value="ECO:0007669"/>
    <property type="project" value="UniProtKB-KW"/>
</dbReference>
<sequence>MARLSMNQLTTYRWSFEEDLLHCRDAGYDGIGVWVRKLRDFGEERAAEMLLESGLAVANVSWEGGFTGADAAGSEENIAAAQDTLQLCGELGAECLTIHSGGRNSHTNRHAGRLLRAALDRLLPYAEAARVPIAIEPMHAACAEGWTILTSLPETLQLLEEYRSPALRMALDTYHFPIEAADWPLLRELAGYLAVVHLGDVDQPHDVDQSRVPLGEGQAPLAGIVQTLVEAGYAGFFDVKLMGPAFDAVDYHGVLRQSRRAFTRLTADVLSEPTPTRIDACKVIS</sequence>
<dbReference type="RefSeq" id="WP_146446447.1">
    <property type="nucleotide sequence ID" value="NZ_SJPR01000007.1"/>
</dbReference>
<accession>A0A5C6A2F3</accession>
<feature type="domain" description="Xylose isomerase-like TIM barrel" evidence="1">
    <location>
        <begin position="23"/>
        <end position="239"/>
    </location>
</feature>
<reference evidence="2 3" key="1">
    <citation type="submission" date="2019-02" db="EMBL/GenBank/DDBJ databases">
        <title>Deep-cultivation of Planctomycetes and their phenomic and genomic characterization uncovers novel biology.</title>
        <authorList>
            <person name="Wiegand S."/>
            <person name="Jogler M."/>
            <person name="Boedeker C."/>
            <person name="Pinto D."/>
            <person name="Vollmers J."/>
            <person name="Rivas-Marin E."/>
            <person name="Kohn T."/>
            <person name="Peeters S.H."/>
            <person name="Heuer A."/>
            <person name="Rast P."/>
            <person name="Oberbeckmann S."/>
            <person name="Bunk B."/>
            <person name="Jeske O."/>
            <person name="Meyerdierks A."/>
            <person name="Storesund J.E."/>
            <person name="Kallscheuer N."/>
            <person name="Luecker S."/>
            <person name="Lage O.M."/>
            <person name="Pohl T."/>
            <person name="Merkel B.J."/>
            <person name="Hornburger P."/>
            <person name="Mueller R.-W."/>
            <person name="Bruemmer F."/>
            <person name="Labrenz M."/>
            <person name="Spormann A.M."/>
            <person name="Op Den Camp H."/>
            <person name="Overmann J."/>
            <person name="Amann R."/>
            <person name="Jetten M.S.M."/>
            <person name="Mascher T."/>
            <person name="Medema M.H."/>
            <person name="Devos D.P."/>
            <person name="Kaster A.-K."/>
            <person name="Ovreas L."/>
            <person name="Rohde M."/>
            <person name="Galperin M.Y."/>
            <person name="Jogler C."/>
        </authorList>
    </citation>
    <scope>NUCLEOTIDE SEQUENCE [LARGE SCALE GENOMIC DNA]</scope>
    <source>
        <strain evidence="2 3">Pla108</strain>
    </source>
</reference>
<comment type="caution">
    <text evidence="2">The sequence shown here is derived from an EMBL/GenBank/DDBJ whole genome shotgun (WGS) entry which is preliminary data.</text>
</comment>
<dbReference type="InterPro" id="IPR013022">
    <property type="entry name" value="Xyl_isomerase-like_TIM-brl"/>
</dbReference>
<dbReference type="InterPro" id="IPR050312">
    <property type="entry name" value="IolE/XylAMocC-like"/>
</dbReference>
<dbReference type="Proteomes" id="UP000317421">
    <property type="component" value="Unassembled WGS sequence"/>
</dbReference>
<gene>
    <name evidence="2" type="ORF">Pla108_37540</name>
</gene>
<keyword evidence="3" id="KW-1185">Reference proteome</keyword>
<dbReference type="SUPFAM" id="SSF51658">
    <property type="entry name" value="Xylose isomerase-like"/>
    <property type="match status" value="1"/>
</dbReference>
<name>A0A5C6A2F3_9BACT</name>
<evidence type="ECO:0000259" key="1">
    <source>
        <dbReference type="Pfam" id="PF01261"/>
    </source>
</evidence>
<dbReference type="EMBL" id="SJPR01000007">
    <property type="protein sequence ID" value="TWT94042.1"/>
    <property type="molecule type" value="Genomic_DNA"/>
</dbReference>
<organism evidence="2 3">
    <name type="scientific">Botrimarina colliarenosi</name>
    <dbReference type="NCBI Taxonomy" id="2528001"/>
    <lineage>
        <taxon>Bacteria</taxon>
        <taxon>Pseudomonadati</taxon>
        <taxon>Planctomycetota</taxon>
        <taxon>Planctomycetia</taxon>
        <taxon>Pirellulales</taxon>
        <taxon>Lacipirellulaceae</taxon>
        <taxon>Botrimarina</taxon>
    </lineage>
</organism>
<dbReference type="PANTHER" id="PTHR12110">
    <property type="entry name" value="HYDROXYPYRUVATE ISOMERASE"/>
    <property type="match status" value="1"/>
</dbReference>
<dbReference type="PANTHER" id="PTHR12110:SF52">
    <property type="entry name" value="XYLOSE ISOMERASE"/>
    <property type="match status" value="1"/>
</dbReference>
<keyword evidence="2" id="KW-0413">Isomerase</keyword>
<dbReference type="InterPro" id="IPR036237">
    <property type="entry name" value="Xyl_isomerase-like_sf"/>
</dbReference>
<evidence type="ECO:0000313" key="3">
    <source>
        <dbReference type="Proteomes" id="UP000317421"/>
    </source>
</evidence>
<evidence type="ECO:0000313" key="2">
    <source>
        <dbReference type="EMBL" id="TWT94042.1"/>
    </source>
</evidence>
<dbReference type="AlphaFoldDB" id="A0A5C6A2F3"/>
<protein>
    <submittedName>
        <fullName evidence="2">Xylose isomerase-like TIM barrel</fullName>
    </submittedName>
</protein>
<dbReference type="OrthoDB" id="9782626at2"/>
<proteinExistence type="predicted"/>